<dbReference type="EMBL" id="MGKY01000012">
    <property type="protein sequence ID" value="OGN33762.1"/>
    <property type="molecule type" value="Genomic_DNA"/>
</dbReference>
<reference evidence="2 3" key="1">
    <citation type="journal article" date="2016" name="Nat. Commun.">
        <title>Thousands of microbial genomes shed light on interconnected biogeochemical processes in an aquifer system.</title>
        <authorList>
            <person name="Anantharaman K."/>
            <person name="Brown C.T."/>
            <person name="Hug L.A."/>
            <person name="Sharon I."/>
            <person name="Castelle C.J."/>
            <person name="Probst A.J."/>
            <person name="Thomas B.C."/>
            <person name="Singh A."/>
            <person name="Wilkins M.J."/>
            <person name="Karaoz U."/>
            <person name="Brodie E.L."/>
            <person name="Williams K.H."/>
            <person name="Hubbard S.S."/>
            <person name="Banfield J.F."/>
        </authorList>
    </citation>
    <scope>NUCLEOTIDE SEQUENCE [LARGE SCALE GENOMIC DNA]</scope>
</reference>
<sequence length="163" mass="18868">MRKTIFSVLMCCVAIVSVSSSSLLAQGQQNEIKVLERAEELVGAMYHGDAGKVWDVMTPWTRAEVSRRISREEYIKTIAKLFEQIKITNYDSSKLVVIGEKYAVTQAQIAYEFREGNQVRQETSCERTLWLKFPEGWYWQKTNLVCDYMPSANEIKRLTKNLK</sequence>
<organism evidence="2 3">
    <name type="scientific">Candidatus Yanofskybacteria bacterium RIFCSPLOWO2_12_FULL_43_11b</name>
    <dbReference type="NCBI Taxonomy" id="1802710"/>
    <lineage>
        <taxon>Bacteria</taxon>
        <taxon>Candidatus Yanofskyibacteriota</taxon>
    </lineage>
</organism>
<accession>A0A1F8H817</accession>
<feature type="chain" id="PRO_5009535794" description="DUF4440 domain-containing protein" evidence="1">
    <location>
        <begin position="26"/>
        <end position="163"/>
    </location>
</feature>
<feature type="signal peptide" evidence="1">
    <location>
        <begin position="1"/>
        <end position="25"/>
    </location>
</feature>
<dbReference type="InterPro" id="IPR032710">
    <property type="entry name" value="NTF2-like_dom_sf"/>
</dbReference>
<dbReference type="Proteomes" id="UP000177745">
    <property type="component" value="Unassembled WGS sequence"/>
</dbReference>
<dbReference type="AlphaFoldDB" id="A0A1F8H817"/>
<dbReference type="SUPFAM" id="SSF54427">
    <property type="entry name" value="NTF2-like"/>
    <property type="match status" value="1"/>
</dbReference>
<gene>
    <name evidence="2" type="ORF">A3G51_03890</name>
</gene>
<evidence type="ECO:0008006" key="4">
    <source>
        <dbReference type="Google" id="ProtNLM"/>
    </source>
</evidence>
<comment type="caution">
    <text evidence="2">The sequence shown here is derived from an EMBL/GenBank/DDBJ whole genome shotgun (WGS) entry which is preliminary data.</text>
</comment>
<evidence type="ECO:0000313" key="2">
    <source>
        <dbReference type="EMBL" id="OGN33762.1"/>
    </source>
</evidence>
<evidence type="ECO:0000256" key="1">
    <source>
        <dbReference type="SAM" id="SignalP"/>
    </source>
</evidence>
<protein>
    <recommendedName>
        <fullName evidence="4">DUF4440 domain-containing protein</fullName>
    </recommendedName>
</protein>
<keyword evidence="1" id="KW-0732">Signal</keyword>
<proteinExistence type="predicted"/>
<name>A0A1F8H817_9BACT</name>
<evidence type="ECO:0000313" key="3">
    <source>
        <dbReference type="Proteomes" id="UP000177745"/>
    </source>
</evidence>